<reference evidence="1" key="1">
    <citation type="submission" date="2014-09" db="EMBL/GenBank/DDBJ databases">
        <authorList>
            <person name="Magalhaes I.L.F."/>
            <person name="Oliveira U."/>
            <person name="Santos F.R."/>
            <person name="Vidigal T.H.D.A."/>
            <person name="Brescovit A.D."/>
            <person name="Santos A.J."/>
        </authorList>
    </citation>
    <scope>NUCLEOTIDE SEQUENCE</scope>
    <source>
        <tissue evidence="1">Shoot tissue taken approximately 20 cm above the soil surface</tissue>
    </source>
</reference>
<accession>A0A0A9CE46</accession>
<name>A0A0A9CE46_ARUDO</name>
<reference evidence="1" key="2">
    <citation type="journal article" date="2015" name="Data Brief">
        <title>Shoot transcriptome of the giant reed, Arundo donax.</title>
        <authorList>
            <person name="Barrero R.A."/>
            <person name="Guerrero F.D."/>
            <person name="Moolhuijzen P."/>
            <person name="Goolsby J.A."/>
            <person name="Tidwell J."/>
            <person name="Bellgard S.E."/>
            <person name="Bellgard M.I."/>
        </authorList>
    </citation>
    <scope>NUCLEOTIDE SEQUENCE</scope>
    <source>
        <tissue evidence="1">Shoot tissue taken approximately 20 cm above the soil surface</tissue>
    </source>
</reference>
<sequence length="24" mass="2632">MGGYKASPILEKIVGPMFYTIMAN</sequence>
<organism evidence="1">
    <name type="scientific">Arundo donax</name>
    <name type="common">Giant reed</name>
    <name type="synonym">Donax arundinaceus</name>
    <dbReference type="NCBI Taxonomy" id="35708"/>
    <lineage>
        <taxon>Eukaryota</taxon>
        <taxon>Viridiplantae</taxon>
        <taxon>Streptophyta</taxon>
        <taxon>Embryophyta</taxon>
        <taxon>Tracheophyta</taxon>
        <taxon>Spermatophyta</taxon>
        <taxon>Magnoliopsida</taxon>
        <taxon>Liliopsida</taxon>
        <taxon>Poales</taxon>
        <taxon>Poaceae</taxon>
        <taxon>PACMAD clade</taxon>
        <taxon>Arundinoideae</taxon>
        <taxon>Arundineae</taxon>
        <taxon>Arundo</taxon>
    </lineage>
</organism>
<dbReference type="AlphaFoldDB" id="A0A0A9CE46"/>
<dbReference type="EMBL" id="GBRH01228103">
    <property type="protein sequence ID" value="JAD69792.1"/>
    <property type="molecule type" value="Transcribed_RNA"/>
</dbReference>
<protein>
    <submittedName>
        <fullName evidence="1">Uncharacterized protein</fullName>
    </submittedName>
</protein>
<evidence type="ECO:0000313" key="1">
    <source>
        <dbReference type="EMBL" id="JAD69792.1"/>
    </source>
</evidence>
<proteinExistence type="predicted"/>